<dbReference type="GO" id="GO:0005643">
    <property type="term" value="C:nuclear pore"/>
    <property type="evidence" value="ECO:0007669"/>
    <property type="project" value="UniProtKB-SubCell"/>
</dbReference>
<feature type="region of interest" description="Disordered" evidence="9">
    <location>
        <begin position="264"/>
        <end position="299"/>
    </location>
</feature>
<dbReference type="GO" id="GO:0008270">
    <property type="term" value="F:zinc ion binding"/>
    <property type="evidence" value="ECO:0007669"/>
    <property type="project" value="UniProtKB-KW"/>
</dbReference>
<comment type="caution">
    <text evidence="11">The sequence shown here is derived from an EMBL/GenBank/DDBJ whole genome shotgun (WGS) entry which is preliminary data.</text>
</comment>
<keyword evidence="8" id="KW-0863">Zinc-finger</keyword>
<keyword evidence="12" id="KW-1185">Reference proteome</keyword>
<feature type="non-terminal residue" evidence="11">
    <location>
        <position position="423"/>
    </location>
</feature>
<feature type="non-terminal residue" evidence="11">
    <location>
        <position position="1"/>
    </location>
</feature>
<dbReference type="InterPro" id="IPR000571">
    <property type="entry name" value="Znf_CCCH"/>
</dbReference>
<evidence type="ECO:0000313" key="12">
    <source>
        <dbReference type="Proteomes" id="UP000634236"/>
    </source>
</evidence>
<evidence type="ECO:0000256" key="2">
    <source>
        <dbReference type="ARBA" id="ARBA00004567"/>
    </source>
</evidence>
<dbReference type="AlphaFoldDB" id="A0A851KI92"/>
<keyword evidence="3" id="KW-0653">Protein transport</keyword>
<evidence type="ECO:0000259" key="10">
    <source>
        <dbReference type="PROSITE" id="PS50103"/>
    </source>
</evidence>
<evidence type="ECO:0000256" key="1">
    <source>
        <dbReference type="ARBA" id="ARBA00004335"/>
    </source>
</evidence>
<evidence type="ECO:0000256" key="5">
    <source>
        <dbReference type="ARBA" id="ARBA00037262"/>
    </source>
</evidence>
<dbReference type="PANTHER" id="PTHR46527:SF1">
    <property type="entry name" value="NUCLEOPORIN NUP42"/>
    <property type="match status" value="1"/>
</dbReference>
<keyword evidence="3" id="KW-0906">Nuclear pore complex</keyword>
<keyword evidence="8" id="KW-0862">Zinc</keyword>
<keyword evidence="4" id="KW-0539">Nucleus</keyword>
<keyword evidence="3" id="KW-0509">mRNA transport</keyword>
<feature type="compositionally biased region" description="Low complexity" evidence="9">
    <location>
        <begin position="264"/>
        <end position="285"/>
    </location>
</feature>
<feature type="zinc finger region" description="C3H1-type" evidence="8">
    <location>
        <begin position="1"/>
        <end position="25"/>
    </location>
</feature>
<dbReference type="InterPro" id="IPR051767">
    <property type="entry name" value="Nucleoporin_NUP42"/>
</dbReference>
<evidence type="ECO:0000256" key="4">
    <source>
        <dbReference type="ARBA" id="ARBA00023242"/>
    </source>
</evidence>
<accession>A0A851KI92</accession>
<comment type="function">
    <text evidence="5">Required for the export of mRNAs containing poly(A) tails from the nucleus into the cytoplasm.</text>
</comment>
<dbReference type="PANTHER" id="PTHR46527">
    <property type="entry name" value="NUCLEOPORIN-LIKE PROTEIN 2"/>
    <property type="match status" value="1"/>
</dbReference>
<dbReference type="PROSITE" id="PS50103">
    <property type="entry name" value="ZF_C3H1"/>
    <property type="match status" value="1"/>
</dbReference>
<dbReference type="GO" id="GO:0031965">
    <property type="term" value="C:nuclear membrane"/>
    <property type="evidence" value="ECO:0007669"/>
    <property type="project" value="UniProtKB-SubCell"/>
</dbReference>
<evidence type="ECO:0000256" key="7">
    <source>
        <dbReference type="ARBA" id="ARBA00042384"/>
    </source>
</evidence>
<sequence>MGVCQFFLRGYCRFGDRCWNEHPRGGAGRPGPPPAHEVTSGRGGGGGWGTSNQRYSNVIQPSSFKSDTWGGSRDHGRGFFGSSDFGSSGGSSRNADFSQNRFSALANSQSVADGSKDEEERLLECVVKDMEIWESSGQWIFSCYSPMKEKPNVSGFSDVSPEELRLEYYDSRANNIIGNYIDAVQNLVLHWKNRLLQLKALNASTKASLLSAFKSTGTQAAPAFGMGGQQTSGFGLSSFPVSSSSTSASSFSFKTSSSLINSTSSGSSPAADGRSAAAANPPAFGTTSSPSAPQSVGLGSPAAPSAASFSFKAAATAGGFGTSGFSGFGSASAVNSASTTPAAFGAFGATVATSASPSSGALFGQSASVSSASAAATNSSPASEKLFTPKSELSAEEWQQFEAKEFTVGKIPIKPPPLELLNA</sequence>
<dbReference type="EMBL" id="WBNB01001518">
    <property type="protein sequence ID" value="NXB89573.1"/>
    <property type="molecule type" value="Genomic_DNA"/>
</dbReference>
<proteinExistence type="predicted"/>
<feature type="domain" description="C3H1-type" evidence="10">
    <location>
        <begin position="1"/>
        <end position="25"/>
    </location>
</feature>
<reference evidence="11" key="1">
    <citation type="submission" date="2019-09" db="EMBL/GenBank/DDBJ databases">
        <title>Bird 10,000 Genomes (B10K) Project - Family phase.</title>
        <authorList>
            <person name="Zhang G."/>
        </authorList>
    </citation>
    <scope>NUCLEOTIDE SEQUENCE</scope>
    <source>
        <strain evidence="11">OUT-0048</strain>
        <tissue evidence="11">Muscle</tissue>
    </source>
</reference>
<comment type="subcellular location">
    <subcellularLocation>
        <location evidence="1">Nucleus membrane</location>
        <topology evidence="1">Peripheral membrane protein</topology>
        <orientation evidence="1">Cytoplasmic side</orientation>
    </subcellularLocation>
    <subcellularLocation>
        <location evidence="2">Nucleus</location>
        <location evidence="2">Nuclear pore complex</location>
    </subcellularLocation>
</comment>
<keyword evidence="8" id="KW-0479">Metal-binding</keyword>
<evidence type="ECO:0000256" key="3">
    <source>
        <dbReference type="ARBA" id="ARBA00023132"/>
    </source>
</evidence>
<organism evidence="11 12">
    <name type="scientific">Vidua chalybeata</name>
    <name type="common">Village indigobird</name>
    <dbReference type="NCBI Taxonomy" id="81927"/>
    <lineage>
        <taxon>Eukaryota</taxon>
        <taxon>Metazoa</taxon>
        <taxon>Chordata</taxon>
        <taxon>Craniata</taxon>
        <taxon>Vertebrata</taxon>
        <taxon>Euteleostomi</taxon>
        <taxon>Archelosauria</taxon>
        <taxon>Archosauria</taxon>
        <taxon>Dinosauria</taxon>
        <taxon>Saurischia</taxon>
        <taxon>Theropoda</taxon>
        <taxon>Coelurosauria</taxon>
        <taxon>Aves</taxon>
        <taxon>Neognathae</taxon>
        <taxon>Neoaves</taxon>
        <taxon>Telluraves</taxon>
        <taxon>Australaves</taxon>
        <taxon>Passeriformes</taxon>
        <taxon>Passeroidea</taxon>
        <taxon>Estrildidae</taxon>
        <taxon>Viduinae</taxon>
        <taxon>Vidua</taxon>
    </lineage>
</organism>
<evidence type="ECO:0000313" key="11">
    <source>
        <dbReference type="EMBL" id="NXB89573.1"/>
    </source>
</evidence>
<evidence type="ECO:0000256" key="6">
    <source>
        <dbReference type="ARBA" id="ARBA00039886"/>
    </source>
</evidence>
<evidence type="ECO:0000256" key="8">
    <source>
        <dbReference type="PROSITE-ProRule" id="PRU00723"/>
    </source>
</evidence>
<evidence type="ECO:0000256" key="9">
    <source>
        <dbReference type="SAM" id="MobiDB-lite"/>
    </source>
</evidence>
<feature type="region of interest" description="Disordered" evidence="9">
    <location>
        <begin position="24"/>
        <end position="53"/>
    </location>
</feature>
<name>A0A851KI92_VIDCH</name>
<keyword evidence="3" id="KW-0813">Transport</keyword>
<dbReference type="Proteomes" id="UP000634236">
    <property type="component" value="Unassembled WGS sequence"/>
</dbReference>
<gene>
    <name evidence="11" type="primary">Nupl2</name>
    <name evidence="11" type="ORF">VIDCHA_R10526</name>
</gene>
<keyword evidence="3" id="KW-0811">Translocation</keyword>
<protein>
    <recommendedName>
        <fullName evidence="6">Nucleoporin NUP42</fullName>
    </recommendedName>
    <alternativeName>
        <fullName evidence="7">Nucleoporin-like protein 2</fullName>
    </alternativeName>
</protein>